<dbReference type="Proteomes" id="UP000191933">
    <property type="component" value="Unassembled WGS sequence"/>
</dbReference>
<reference evidence="2 3" key="1">
    <citation type="submission" date="2016-01" db="EMBL/GenBank/DDBJ databases">
        <authorList>
            <person name="Regsiter A."/>
            <person name="william w."/>
        </authorList>
    </citation>
    <scope>NUCLEOTIDE SEQUENCE [LARGE SCALE GENOMIC DNA]</scope>
    <source>
        <strain evidence="2 3">CFBP 5494</strain>
    </source>
</reference>
<keyword evidence="3" id="KW-1185">Reference proteome</keyword>
<keyword evidence="1" id="KW-1133">Transmembrane helix</keyword>
<name>A0A9W5B764_9HYPH</name>
<accession>A0A9W5B764</accession>
<proteinExistence type="predicted"/>
<comment type="caution">
    <text evidence="2">The sequence shown here is derived from an EMBL/GenBank/DDBJ whole genome shotgun (WGS) entry which is preliminary data.</text>
</comment>
<sequence length="73" mass="8243">MVNQPKLFNPDRNLEALPTSHSKDISLIERAIGFLVSKQQEKMTSPSQFRVVWKLSSFYIVVLTAFAVALYAA</sequence>
<keyword evidence="1" id="KW-0812">Transmembrane</keyword>
<evidence type="ECO:0000313" key="2">
    <source>
        <dbReference type="EMBL" id="CUX02475.1"/>
    </source>
</evidence>
<evidence type="ECO:0000256" key="1">
    <source>
        <dbReference type="SAM" id="Phobius"/>
    </source>
</evidence>
<dbReference type="AlphaFoldDB" id="A0A9W5B764"/>
<gene>
    <name evidence="2" type="ORF">AGR2A_pa60037</name>
</gene>
<evidence type="ECO:0000313" key="3">
    <source>
        <dbReference type="Proteomes" id="UP000191933"/>
    </source>
</evidence>
<feature type="transmembrane region" description="Helical" evidence="1">
    <location>
        <begin position="51"/>
        <end position="72"/>
    </location>
</feature>
<keyword evidence="1" id="KW-0472">Membrane</keyword>
<dbReference type="EMBL" id="FBVY01000044">
    <property type="protein sequence ID" value="CUX02475.1"/>
    <property type="molecule type" value="Genomic_DNA"/>
</dbReference>
<organism evidence="2 3">
    <name type="scientific">Agrobacterium genomosp. 2 str. CFBP 5494</name>
    <dbReference type="NCBI Taxonomy" id="1183436"/>
    <lineage>
        <taxon>Bacteria</taxon>
        <taxon>Pseudomonadati</taxon>
        <taxon>Pseudomonadota</taxon>
        <taxon>Alphaproteobacteria</taxon>
        <taxon>Hyphomicrobiales</taxon>
        <taxon>Rhizobiaceae</taxon>
        <taxon>Rhizobium/Agrobacterium group</taxon>
        <taxon>Agrobacterium</taxon>
        <taxon>Agrobacterium tumefaciens complex</taxon>
    </lineage>
</organism>
<protein>
    <submittedName>
        <fullName evidence="2">Uncharacterized protein</fullName>
    </submittedName>
</protein>